<feature type="domain" description="PAS" evidence="2">
    <location>
        <begin position="11"/>
        <end position="58"/>
    </location>
</feature>
<dbReference type="Gene3D" id="3.30.450.20">
    <property type="entry name" value="PAS domain"/>
    <property type="match status" value="1"/>
</dbReference>
<keyword evidence="1" id="KW-0378">Hydrolase</keyword>
<reference evidence="4" key="1">
    <citation type="submission" date="2017-06" db="EMBL/GenBank/DDBJ databases">
        <authorList>
            <person name="Varghese N."/>
            <person name="Submissions S."/>
        </authorList>
    </citation>
    <scope>NUCLEOTIDE SEQUENCE [LARGE SCALE GENOMIC DNA]</scope>
    <source>
        <strain evidence="4">DSM 45423</strain>
    </source>
</reference>
<evidence type="ECO:0000256" key="1">
    <source>
        <dbReference type="ARBA" id="ARBA00022801"/>
    </source>
</evidence>
<dbReference type="AlphaFoldDB" id="A0A239IW78"/>
<dbReference type="SUPFAM" id="SSF81606">
    <property type="entry name" value="PP2C-like"/>
    <property type="match status" value="1"/>
</dbReference>
<dbReference type="EMBL" id="FZOH01000012">
    <property type="protein sequence ID" value="SNS97642.1"/>
    <property type="molecule type" value="Genomic_DNA"/>
</dbReference>
<dbReference type="InterPro" id="IPR001932">
    <property type="entry name" value="PPM-type_phosphatase-like_dom"/>
</dbReference>
<protein>
    <submittedName>
        <fullName evidence="3">PAS domain S-box-containing protein</fullName>
    </submittedName>
</protein>
<organism evidence="3 4">
    <name type="scientific">Geodermatophilus saharensis</name>
    <dbReference type="NCBI Taxonomy" id="1137994"/>
    <lineage>
        <taxon>Bacteria</taxon>
        <taxon>Bacillati</taxon>
        <taxon>Actinomycetota</taxon>
        <taxon>Actinomycetes</taxon>
        <taxon>Geodermatophilales</taxon>
        <taxon>Geodermatophilaceae</taxon>
        <taxon>Geodermatophilus</taxon>
    </lineage>
</organism>
<dbReference type="SUPFAM" id="SSF55785">
    <property type="entry name" value="PYP-like sensor domain (PAS domain)"/>
    <property type="match status" value="1"/>
</dbReference>
<dbReference type="Pfam" id="PF08448">
    <property type="entry name" value="PAS_4"/>
    <property type="match status" value="1"/>
</dbReference>
<dbReference type="SUPFAM" id="SSF55781">
    <property type="entry name" value="GAF domain-like"/>
    <property type="match status" value="1"/>
</dbReference>
<evidence type="ECO:0000259" key="2">
    <source>
        <dbReference type="PROSITE" id="PS50112"/>
    </source>
</evidence>
<sequence>MVSQPAAARMTSAWLTAALDRSPSGVAAFDADWTFVYANPAVARLLGRSGGALTGSNLWIALPELGGTPLHGVLVHARTAGTPVTWRGRYAPARRWLSVTAEPVQDLLQVHVHEVAAPRAEEAGPAYPGGPDEPDADRERLRFLAEVSETMINNLDVHESATQLAEVVLPRLADCAVVALIGEDRSRAGEAWAHRDAAGRADLDTYMRGRLHGTGDDGAMVSALLSGRPVQLTSIDQQQVAPSLPTPQVRAAWERLDLTSCTIVPLRARGDTFGVLALLNAGTRPPHTELEIATAVEVARRGALALDNARLYGRQHRVAETLQRSLLTPPPRPDRLQIAVRYRPATSHALVGGDFYDAFVLPDGATVLVIGDVVGHSVEAAAAMSQLRSTVRALAYDRPDSPAQTLTRTDRALSGLRFGTLATALLARIEQPAEQARDGLRTLRWSSAGHPPPLLVRPDGAVQLLDCPPERLLGTDEPGRRTDHTAVLQPGTTVLLVTDGLIEHGRTGIDEGLTRLASTLTGLRDLPLEELCDRLLDRVLTGRADDDIALLAVRCCTRDA</sequence>
<evidence type="ECO:0000313" key="3">
    <source>
        <dbReference type="EMBL" id="SNS97642.1"/>
    </source>
</evidence>
<dbReference type="Pfam" id="PF07228">
    <property type="entry name" value="SpoIIE"/>
    <property type="match status" value="1"/>
</dbReference>
<dbReference type="PROSITE" id="PS50112">
    <property type="entry name" value="PAS"/>
    <property type="match status" value="1"/>
</dbReference>
<keyword evidence="4" id="KW-1185">Reference proteome</keyword>
<dbReference type="Gene3D" id="3.60.40.10">
    <property type="entry name" value="PPM-type phosphatase domain"/>
    <property type="match status" value="1"/>
</dbReference>
<evidence type="ECO:0000313" key="4">
    <source>
        <dbReference type="Proteomes" id="UP000198386"/>
    </source>
</evidence>
<dbReference type="InterPro" id="IPR000014">
    <property type="entry name" value="PAS"/>
</dbReference>
<dbReference type="SMART" id="SM00091">
    <property type="entry name" value="PAS"/>
    <property type="match status" value="1"/>
</dbReference>
<dbReference type="GO" id="GO:0016791">
    <property type="term" value="F:phosphatase activity"/>
    <property type="evidence" value="ECO:0007669"/>
    <property type="project" value="TreeGrafter"/>
</dbReference>
<dbReference type="PANTHER" id="PTHR43156">
    <property type="entry name" value="STAGE II SPORULATION PROTEIN E-RELATED"/>
    <property type="match status" value="1"/>
</dbReference>
<dbReference type="InterPro" id="IPR035965">
    <property type="entry name" value="PAS-like_dom_sf"/>
</dbReference>
<dbReference type="PANTHER" id="PTHR43156:SF2">
    <property type="entry name" value="STAGE II SPORULATION PROTEIN E"/>
    <property type="match status" value="1"/>
</dbReference>
<name>A0A239IW78_9ACTN</name>
<gene>
    <name evidence="3" type="ORF">SAMN04488107_4515</name>
</gene>
<proteinExistence type="predicted"/>
<dbReference type="Proteomes" id="UP000198386">
    <property type="component" value="Unassembled WGS sequence"/>
</dbReference>
<dbReference type="NCBIfam" id="TIGR00229">
    <property type="entry name" value="sensory_box"/>
    <property type="match status" value="1"/>
</dbReference>
<dbReference type="InterPro" id="IPR029016">
    <property type="entry name" value="GAF-like_dom_sf"/>
</dbReference>
<dbReference type="Gene3D" id="3.30.450.40">
    <property type="match status" value="1"/>
</dbReference>
<dbReference type="InterPro" id="IPR003018">
    <property type="entry name" value="GAF"/>
</dbReference>
<dbReference type="InterPro" id="IPR036457">
    <property type="entry name" value="PPM-type-like_dom_sf"/>
</dbReference>
<dbReference type="Pfam" id="PF01590">
    <property type="entry name" value="GAF"/>
    <property type="match status" value="1"/>
</dbReference>
<dbReference type="InterPro" id="IPR013656">
    <property type="entry name" value="PAS_4"/>
</dbReference>
<dbReference type="SMART" id="SM00331">
    <property type="entry name" value="PP2C_SIG"/>
    <property type="match status" value="1"/>
</dbReference>
<accession>A0A239IW78</accession>
<dbReference type="InterPro" id="IPR052016">
    <property type="entry name" value="Bact_Sigma-Reg"/>
</dbReference>
<dbReference type="CDD" id="cd00130">
    <property type="entry name" value="PAS"/>
    <property type="match status" value="1"/>
</dbReference>